<dbReference type="SUPFAM" id="SSF48452">
    <property type="entry name" value="TPR-like"/>
    <property type="match status" value="1"/>
</dbReference>
<accession>A0A6A3KS88</accession>
<dbReference type="PANTHER" id="PTHR16056">
    <property type="entry name" value="REGULATOR OF MICROTUBULE DYNAMICS PROTEIN"/>
    <property type="match status" value="1"/>
</dbReference>
<evidence type="ECO:0000313" key="24">
    <source>
        <dbReference type="Proteomes" id="UP000440732"/>
    </source>
</evidence>
<evidence type="ECO:0000256" key="4">
    <source>
        <dbReference type="ARBA" id="ARBA00022737"/>
    </source>
</evidence>
<evidence type="ECO:0000256" key="2">
    <source>
        <dbReference type="ARBA" id="ARBA00011375"/>
    </source>
</evidence>
<dbReference type="EMBL" id="QXGB01000570">
    <property type="protein sequence ID" value="KAE9210425.1"/>
    <property type="molecule type" value="Genomic_DNA"/>
</dbReference>
<dbReference type="PANTHER" id="PTHR16056:SF16">
    <property type="entry name" value="REGULATOR OF MICROTUBULE DYNAMICS PROTEIN 1"/>
    <property type="match status" value="1"/>
</dbReference>
<dbReference type="Proteomes" id="UP000429523">
    <property type="component" value="Unassembled WGS sequence"/>
</dbReference>
<evidence type="ECO:0000256" key="10">
    <source>
        <dbReference type="SAM" id="Phobius"/>
    </source>
</evidence>
<evidence type="ECO:0000313" key="12">
    <source>
        <dbReference type="EMBL" id="KAE9010191.1"/>
    </source>
</evidence>
<dbReference type="Gene3D" id="1.25.40.10">
    <property type="entry name" value="Tetratricopeptide repeat domain"/>
    <property type="match status" value="1"/>
</dbReference>
<keyword evidence="4" id="KW-0677">Repeat</keyword>
<evidence type="ECO:0000256" key="7">
    <source>
        <dbReference type="ARBA" id="ARBA00039966"/>
    </source>
</evidence>
<feature type="transmembrane region" description="Helical" evidence="10">
    <location>
        <begin position="84"/>
        <end position="104"/>
    </location>
</feature>
<feature type="transmembrane region" description="Helical" evidence="10">
    <location>
        <begin position="124"/>
        <end position="141"/>
    </location>
</feature>
<dbReference type="EMBL" id="QXFX01000537">
    <property type="protein sequence ID" value="KAE9112133.1"/>
    <property type="molecule type" value="Genomic_DNA"/>
</dbReference>
<evidence type="ECO:0000313" key="16">
    <source>
        <dbReference type="EMBL" id="KAE9210425.1"/>
    </source>
</evidence>
<keyword evidence="3" id="KW-0963">Cytoplasm</keyword>
<evidence type="ECO:0000313" key="26">
    <source>
        <dbReference type="Proteomes" id="UP000460718"/>
    </source>
</evidence>
<protein>
    <recommendedName>
        <fullName evidence="7">Regulator of microtubule dynamics protein 1</fullName>
    </recommendedName>
    <alternativeName>
        <fullName evidence="8">Protein FAM82B</fullName>
    </alternativeName>
</protein>
<dbReference type="EMBL" id="QXGF01000636">
    <property type="protein sequence ID" value="KAE8937480.1"/>
    <property type="molecule type" value="Genomic_DNA"/>
</dbReference>
<evidence type="ECO:0000313" key="21">
    <source>
        <dbReference type="Proteomes" id="UP000433483"/>
    </source>
</evidence>
<keyword evidence="5" id="KW-0802">TPR repeat</keyword>
<comment type="subunit">
    <text evidence="2">Interacts with microtubules.</text>
</comment>
<evidence type="ECO:0000256" key="8">
    <source>
        <dbReference type="ARBA" id="ARBA00041958"/>
    </source>
</evidence>
<dbReference type="AlphaFoldDB" id="A0A6A3KS88"/>
<feature type="region of interest" description="Disordered" evidence="9">
    <location>
        <begin position="171"/>
        <end position="206"/>
    </location>
</feature>
<dbReference type="Proteomes" id="UP000441208">
    <property type="component" value="Unassembled WGS sequence"/>
</dbReference>
<proteinExistence type="predicted"/>
<evidence type="ECO:0000313" key="13">
    <source>
        <dbReference type="EMBL" id="KAE9111487.1"/>
    </source>
</evidence>
<evidence type="ECO:0000313" key="18">
    <source>
        <dbReference type="EMBL" id="KAE9238947.1"/>
    </source>
</evidence>
<dbReference type="GO" id="GO:0005737">
    <property type="term" value="C:cytoplasm"/>
    <property type="evidence" value="ECO:0007669"/>
    <property type="project" value="TreeGrafter"/>
</dbReference>
<dbReference type="EMBL" id="QXFW01000508">
    <property type="protein sequence ID" value="KAE9010191.1"/>
    <property type="molecule type" value="Genomic_DNA"/>
</dbReference>
<dbReference type="EMBL" id="QXGD01000462">
    <property type="protein sequence ID" value="KAE9238947.1"/>
    <property type="molecule type" value="Genomic_DNA"/>
</dbReference>
<evidence type="ECO:0000313" key="22">
    <source>
        <dbReference type="Proteomes" id="UP000437068"/>
    </source>
</evidence>
<dbReference type="InterPro" id="IPR049039">
    <property type="entry name" value="RMD1-3_a_helical_rpt"/>
</dbReference>
<evidence type="ECO:0000313" key="15">
    <source>
        <dbReference type="EMBL" id="KAE9144907.1"/>
    </source>
</evidence>
<dbReference type="Proteomes" id="UP000488956">
    <property type="component" value="Unassembled WGS sequence"/>
</dbReference>
<evidence type="ECO:0000313" key="11">
    <source>
        <dbReference type="EMBL" id="KAE8937480.1"/>
    </source>
</evidence>
<reference evidence="26 27" key="1">
    <citation type="submission" date="2018-09" db="EMBL/GenBank/DDBJ databases">
        <title>Genomic investigation of the strawberry pathogen Phytophthora fragariae indicates pathogenicity is determined by transcriptional variation in three key races.</title>
        <authorList>
            <person name="Adams T.M."/>
            <person name="Armitage A.D."/>
            <person name="Sobczyk M.K."/>
            <person name="Bates H.J."/>
            <person name="Dunwell J.M."/>
            <person name="Nellist C.F."/>
            <person name="Harrison R.J."/>
        </authorList>
    </citation>
    <scope>NUCLEOTIDE SEQUENCE [LARGE SCALE GENOMIC DNA]</scope>
    <source>
        <strain evidence="19 22">A4</strain>
        <strain evidence="18 23">BC-1</strain>
        <strain evidence="17 27">BC-23</strain>
        <strain evidence="16 21">NOV-27</strain>
        <strain evidence="15 24">NOV-5</strain>
        <strain evidence="13 25">NOV-71</strain>
        <strain evidence="11 20">NOV-9</strain>
        <strain evidence="14 28">ONT-3</strain>
        <strain evidence="12 26">SCRP245</strain>
    </source>
</reference>
<evidence type="ECO:0000256" key="9">
    <source>
        <dbReference type="SAM" id="MobiDB-lite"/>
    </source>
</evidence>
<evidence type="ECO:0000313" key="27">
    <source>
        <dbReference type="Proteomes" id="UP000476176"/>
    </source>
</evidence>
<dbReference type="Proteomes" id="UP000437068">
    <property type="component" value="Unassembled WGS sequence"/>
</dbReference>
<evidence type="ECO:0000256" key="3">
    <source>
        <dbReference type="ARBA" id="ARBA00022490"/>
    </source>
</evidence>
<keyword evidence="21" id="KW-1185">Reference proteome</keyword>
<dbReference type="InterPro" id="IPR011990">
    <property type="entry name" value="TPR-like_helical_dom_sf"/>
</dbReference>
<sequence>MTPNYRGWFWSLVAVAGTATAAVVVYKLATRGVRDRGEGDAHVAAETDEGEDVDYEWLSEEEAEEEAEQTSEQQLVAVDRGRNMLLAMFGLMLMVLVTLVSLVITWNSEDEVVSFVELPMFQPLMWVAVGIFTAASMELFTRSSRVAQEVPVLEDKAVFPHDARDFELIRQHEGANPSAVTKTDGQQTSRPAPAANSDDEEKSSVPGDIEAIIKRADDLFEQEQHTESREYLKAELPKYPPSVEMLWRLARACNYLVDEKSNPDEKKALAFEGLAESEKAYALNSDSAASNKWMAIMTSTVGNFRDLKEKIAGAYVIRDHIQRAIELDPTDATSHNILGQWCLAFADMTWIEKRAAAALFGTPPTATYEEAVQHFHAAEEISPGFWKKNVFLLAQTYMKMKRTKEAANWVLKAKAVPVKTKEDEEVAQDIAALMKQLKLN</sequence>
<evidence type="ECO:0000256" key="1">
    <source>
        <dbReference type="ARBA" id="ARBA00004245"/>
    </source>
</evidence>
<evidence type="ECO:0000256" key="5">
    <source>
        <dbReference type="ARBA" id="ARBA00022803"/>
    </source>
</evidence>
<dbReference type="Pfam" id="PF21033">
    <property type="entry name" value="RMD1-3"/>
    <property type="match status" value="1"/>
</dbReference>
<feature type="compositionally biased region" description="Polar residues" evidence="9">
    <location>
        <begin position="178"/>
        <end position="190"/>
    </location>
</feature>
<keyword evidence="6" id="KW-0206">Cytoskeleton</keyword>
<comment type="subcellular location">
    <subcellularLocation>
        <location evidence="1">Cytoplasm</location>
        <location evidence="1">Cytoskeleton</location>
    </subcellularLocation>
</comment>
<dbReference type="EMBL" id="QXGA01000507">
    <property type="protein sequence ID" value="KAE9144907.1"/>
    <property type="molecule type" value="Genomic_DNA"/>
</dbReference>
<dbReference type="EMBL" id="QXFZ01000575">
    <property type="protein sequence ID" value="KAE9111487.1"/>
    <property type="molecule type" value="Genomic_DNA"/>
</dbReference>
<evidence type="ECO:0000256" key="6">
    <source>
        <dbReference type="ARBA" id="ARBA00023212"/>
    </source>
</evidence>
<feature type="transmembrane region" description="Helical" evidence="10">
    <location>
        <begin position="6"/>
        <end position="26"/>
    </location>
</feature>
<keyword evidence="10" id="KW-0472">Membrane</keyword>
<evidence type="ECO:0000313" key="14">
    <source>
        <dbReference type="EMBL" id="KAE9112133.1"/>
    </source>
</evidence>
<dbReference type="GO" id="GO:0008017">
    <property type="term" value="F:microtubule binding"/>
    <property type="evidence" value="ECO:0007669"/>
    <property type="project" value="TreeGrafter"/>
</dbReference>
<dbReference type="EMBL" id="QXGE01000520">
    <property type="protein sequence ID" value="KAE9310111.1"/>
    <property type="molecule type" value="Genomic_DNA"/>
</dbReference>
<dbReference type="Proteomes" id="UP000440367">
    <property type="component" value="Unassembled WGS sequence"/>
</dbReference>
<dbReference type="EMBL" id="QXGC01000391">
    <property type="protein sequence ID" value="KAE9238025.1"/>
    <property type="molecule type" value="Genomic_DNA"/>
</dbReference>
<dbReference type="Proteomes" id="UP000440732">
    <property type="component" value="Unassembled WGS sequence"/>
</dbReference>
<dbReference type="GO" id="GO:0097431">
    <property type="term" value="C:mitotic spindle pole"/>
    <property type="evidence" value="ECO:0007669"/>
    <property type="project" value="TreeGrafter"/>
</dbReference>
<evidence type="ECO:0000313" key="25">
    <source>
        <dbReference type="Proteomes" id="UP000441208"/>
    </source>
</evidence>
<dbReference type="OrthoDB" id="69711at2759"/>
<dbReference type="Proteomes" id="UP000433483">
    <property type="component" value="Unassembled WGS sequence"/>
</dbReference>
<gene>
    <name evidence="19" type="ORF">PF001_g10363</name>
    <name evidence="18" type="ORF">PF002_g10522</name>
    <name evidence="17" type="ORF">PF004_g8421</name>
    <name evidence="16" type="ORF">PF005_g11432</name>
    <name evidence="15" type="ORF">PF006_g10210</name>
    <name evidence="13" type="ORF">PF007_g11467</name>
    <name evidence="11" type="ORF">PF009_g12628</name>
    <name evidence="14" type="ORF">PF010_g10564</name>
    <name evidence="12" type="ORF">PF011_g9935</name>
</gene>
<keyword evidence="10" id="KW-0812">Transmembrane</keyword>
<organism evidence="12 26">
    <name type="scientific">Phytophthora fragariae</name>
    <dbReference type="NCBI Taxonomy" id="53985"/>
    <lineage>
        <taxon>Eukaryota</taxon>
        <taxon>Sar</taxon>
        <taxon>Stramenopiles</taxon>
        <taxon>Oomycota</taxon>
        <taxon>Peronosporomycetes</taxon>
        <taxon>Peronosporales</taxon>
        <taxon>Peronosporaceae</taxon>
        <taxon>Phytophthora</taxon>
    </lineage>
</organism>
<evidence type="ECO:0000313" key="17">
    <source>
        <dbReference type="EMBL" id="KAE9238025.1"/>
    </source>
</evidence>
<dbReference type="GO" id="GO:0005876">
    <property type="term" value="C:spindle microtubule"/>
    <property type="evidence" value="ECO:0007669"/>
    <property type="project" value="TreeGrafter"/>
</dbReference>
<dbReference type="Proteomes" id="UP000476176">
    <property type="component" value="Unassembled WGS sequence"/>
</dbReference>
<evidence type="ECO:0000313" key="20">
    <source>
        <dbReference type="Proteomes" id="UP000429523"/>
    </source>
</evidence>
<keyword evidence="10" id="KW-1133">Transmembrane helix</keyword>
<evidence type="ECO:0000313" key="28">
    <source>
        <dbReference type="Proteomes" id="UP000488956"/>
    </source>
</evidence>
<evidence type="ECO:0000313" key="23">
    <source>
        <dbReference type="Proteomes" id="UP000440367"/>
    </source>
</evidence>
<comment type="caution">
    <text evidence="12">The sequence shown here is derived from an EMBL/GenBank/DDBJ whole genome shotgun (WGS) entry which is preliminary data.</text>
</comment>
<evidence type="ECO:0000313" key="19">
    <source>
        <dbReference type="EMBL" id="KAE9310111.1"/>
    </source>
</evidence>
<dbReference type="Proteomes" id="UP000460718">
    <property type="component" value="Unassembled WGS sequence"/>
</dbReference>
<name>A0A6A3KS88_9STRA</name>